<dbReference type="CDD" id="cd17075">
    <property type="entry name" value="UBX1_UBXN9"/>
    <property type="match status" value="1"/>
</dbReference>
<feature type="compositionally biased region" description="Polar residues" evidence="1">
    <location>
        <begin position="258"/>
        <end position="276"/>
    </location>
</feature>
<evidence type="ECO:0000259" key="3">
    <source>
        <dbReference type="Pfam" id="PF11470"/>
    </source>
</evidence>
<feature type="domain" description="UBX" evidence="2">
    <location>
        <begin position="346"/>
        <end position="390"/>
    </location>
</feature>
<feature type="compositionally biased region" description="Low complexity" evidence="1">
    <location>
        <begin position="221"/>
        <end position="236"/>
    </location>
</feature>
<protein>
    <recommendedName>
        <fullName evidence="6">TUG ubiquitin-like domain-containing protein</fullName>
    </recommendedName>
</protein>
<dbReference type="Pfam" id="PF11470">
    <property type="entry name" value="TUG-UBL1"/>
    <property type="match status" value="1"/>
</dbReference>
<evidence type="ECO:0000256" key="1">
    <source>
        <dbReference type="SAM" id="MobiDB-lite"/>
    </source>
</evidence>
<dbReference type="Gene3D" id="3.10.20.90">
    <property type="entry name" value="Phosphatidylinositol 3-kinase Catalytic Subunit, Chain A, domain 1"/>
    <property type="match status" value="1"/>
</dbReference>
<organism evidence="4 5">
    <name type="scientific">Teratosphaeria nubilosa</name>
    <dbReference type="NCBI Taxonomy" id="161662"/>
    <lineage>
        <taxon>Eukaryota</taxon>
        <taxon>Fungi</taxon>
        <taxon>Dikarya</taxon>
        <taxon>Ascomycota</taxon>
        <taxon>Pezizomycotina</taxon>
        <taxon>Dothideomycetes</taxon>
        <taxon>Dothideomycetidae</taxon>
        <taxon>Mycosphaerellales</taxon>
        <taxon>Teratosphaeriaceae</taxon>
        <taxon>Teratosphaeria</taxon>
    </lineage>
</organism>
<evidence type="ECO:0008006" key="6">
    <source>
        <dbReference type="Google" id="ProtNLM"/>
    </source>
</evidence>
<gene>
    <name evidence="4" type="ORF">EJ03DRAFT_86562</name>
</gene>
<dbReference type="InterPro" id="IPR001012">
    <property type="entry name" value="UBX_dom"/>
</dbReference>
<dbReference type="CDD" id="cd16105">
    <property type="entry name" value="Ubl_ASPSCR1_like"/>
    <property type="match status" value="1"/>
</dbReference>
<dbReference type="GO" id="GO:0005634">
    <property type="term" value="C:nucleus"/>
    <property type="evidence" value="ECO:0007669"/>
    <property type="project" value="TreeGrafter"/>
</dbReference>
<dbReference type="AlphaFoldDB" id="A0A6G1LAL5"/>
<dbReference type="Proteomes" id="UP000799436">
    <property type="component" value="Unassembled WGS sequence"/>
</dbReference>
<sequence>MSSTVFVVDSSARRTQVKVTPGKFLRDILDEACKSKKLNPEDWTLKTQNNKPLDLSQPFRLSGLTPGAKLQLTQASRSTGVVSIALQLADSEGGGRLVDKFPSSTSLWLVLRKFEEGAAGGQQKLNLTQRGVPSSDSGAGRLLYEQPSLNVGGRTVEGFAELQKTLAQLGLNSGSVVVRLAFRASAQPLEEAMQEISRYFATVETSESESTAIINGSVPDASAENAAAPPEASGPEPNEDVHMTSDGPTAPIVENDGMASSSETQPFAETTPSNTINGFTVYRPSSSSTPAAALQPFDETIFEPTVDHAKAHQANLQKSGQNKRLLSDKELEEQEEARRAKLSAVQNVTVQVRYPDQNRTEFTVPASETAAQLYKTVQSTLASEEEPFELRYLGNKGHAVLPDSNAQRLVRDFGFRGKVLVTFAWTSEASASARQSPSLKPEFLAHATEIKADLVQQQEVGEANHKAAMAKPEPGKENAGKGKGKGDVEAKMKKFLGFGKK</sequence>
<dbReference type="PANTHER" id="PTHR46467">
    <property type="entry name" value="TETHER CONTAINING UBX DOMAIN FOR GLUT4"/>
    <property type="match status" value="1"/>
</dbReference>
<feature type="region of interest" description="Disordered" evidence="1">
    <location>
        <begin position="221"/>
        <end position="276"/>
    </location>
</feature>
<dbReference type="GO" id="GO:0005737">
    <property type="term" value="C:cytoplasm"/>
    <property type="evidence" value="ECO:0007669"/>
    <property type="project" value="TreeGrafter"/>
</dbReference>
<reference evidence="4" key="1">
    <citation type="journal article" date="2020" name="Stud. Mycol.">
        <title>101 Dothideomycetes genomes: a test case for predicting lifestyles and emergence of pathogens.</title>
        <authorList>
            <person name="Haridas S."/>
            <person name="Albert R."/>
            <person name="Binder M."/>
            <person name="Bloem J."/>
            <person name="Labutti K."/>
            <person name="Salamov A."/>
            <person name="Andreopoulos B."/>
            <person name="Baker S."/>
            <person name="Barry K."/>
            <person name="Bills G."/>
            <person name="Bluhm B."/>
            <person name="Cannon C."/>
            <person name="Castanera R."/>
            <person name="Culley D."/>
            <person name="Daum C."/>
            <person name="Ezra D."/>
            <person name="Gonzalez J."/>
            <person name="Henrissat B."/>
            <person name="Kuo A."/>
            <person name="Liang C."/>
            <person name="Lipzen A."/>
            <person name="Lutzoni F."/>
            <person name="Magnuson J."/>
            <person name="Mondo S."/>
            <person name="Nolan M."/>
            <person name="Ohm R."/>
            <person name="Pangilinan J."/>
            <person name="Park H.-J."/>
            <person name="Ramirez L."/>
            <person name="Alfaro M."/>
            <person name="Sun H."/>
            <person name="Tritt A."/>
            <person name="Yoshinaga Y."/>
            <person name="Zwiers L.-H."/>
            <person name="Turgeon B."/>
            <person name="Goodwin S."/>
            <person name="Spatafora J."/>
            <person name="Crous P."/>
            <person name="Grigoriev I."/>
        </authorList>
    </citation>
    <scope>NUCLEOTIDE SEQUENCE</scope>
    <source>
        <strain evidence="4">CBS 116005</strain>
    </source>
</reference>
<dbReference type="OrthoDB" id="440781at2759"/>
<proteinExistence type="predicted"/>
<dbReference type="InterPro" id="IPR021569">
    <property type="entry name" value="TUG-UBL1"/>
</dbReference>
<feature type="region of interest" description="Disordered" evidence="1">
    <location>
        <begin position="462"/>
        <end position="487"/>
    </location>
</feature>
<accession>A0A6G1LAL5</accession>
<name>A0A6G1LAL5_9PEZI</name>
<evidence type="ECO:0000259" key="2">
    <source>
        <dbReference type="Pfam" id="PF00789"/>
    </source>
</evidence>
<feature type="compositionally biased region" description="Basic and acidic residues" evidence="1">
    <location>
        <begin position="473"/>
        <end position="487"/>
    </location>
</feature>
<dbReference type="InterPro" id="IPR059238">
    <property type="entry name" value="UBX1_UBXN9"/>
</dbReference>
<dbReference type="EMBL" id="ML995830">
    <property type="protein sequence ID" value="KAF2769917.1"/>
    <property type="molecule type" value="Genomic_DNA"/>
</dbReference>
<dbReference type="InterPro" id="IPR029071">
    <property type="entry name" value="Ubiquitin-like_domsf"/>
</dbReference>
<dbReference type="Pfam" id="PF00789">
    <property type="entry name" value="UBX"/>
    <property type="match status" value="1"/>
</dbReference>
<evidence type="ECO:0000313" key="5">
    <source>
        <dbReference type="Proteomes" id="UP000799436"/>
    </source>
</evidence>
<dbReference type="GO" id="GO:0006886">
    <property type="term" value="P:intracellular protein transport"/>
    <property type="evidence" value="ECO:0007669"/>
    <property type="project" value="TreeGrafter"/>
</dbReference>
<feature type="domain" description="TUG ubiquitin-like" evidence="3">
    <location>
        <begin position="8"/>
        <end position="72"/>
    </location>
</feature>
<dbReference type="PANTHER" id="PTHR46467:SF1">
    <property type="entry name" value="TETHER CONTAINING UBX DOMAIN FOR GLUT4"/>
    <property type="match status" value="1"/>
</dbReference>
<dbReference type="SUPFAM" id="SSF54236">
    <property type="entry name" value="Ubiquitin-like"/>
    <property type="match status" value="2"/>
</dbReference>
<evidence type="ECO:0000313" key="4">
    <source>
        <dbReference type="EMBL" id="KAF2769917.1"/>
    </source>
</evidence>
<dbReference type="GO" id="GO:0012506">
    <property type="term" value="C:vesicle membrane"/>
    <property type="evidence" value="ECO:0007669"/>
    <property type="project" value="TreeGrafter"/>
</dbReference>
<keyword evidence="5" id="KW-1185">Reference proteome</keyword>